<accession>A0A3R7MAZ5</accession>
<gene>
    <name evidence="3" type="ORF">C7M84_003467</name>
</gene>
<evidence type="ECO:0000313" key="4">
    <source>
        <dbReference type="Proteomes" id="UP000283509"/>
    </source>
</evidence>
<dbReference type="InterPro" id="IPR026913">
    <property type="entry name" value="METTL24"/>
</dbReference>
<reference evidence="3 4" key="2">
    <citation type="submission" date="2019-01" db="EMBL/GenBank/DDBJ databases">
        <title>The decoding of complex shrimp genome reveals the adaptation for benthos swimmer, frequently molting mechanism and breeding impact on genome.</title>
        <authorList>
            <person name="Sun Y."/>
            <person name="Gao Y."/>
            <person name="Yu Y."/>
        </authorList>
    </citation>
    <scope>NUCLEOTIDE SEQUENCE [LARGE SCALE GENOMIC DNA]</scope>
    <source>
        <tissue evidence="3">Muscle</tissue>
    </source>
</reference>
<feature type="compositionally biased region" description="Basic and acidic residues" evidence="1">
    <location>
        <begin position="72"/>
        <end position="88"/>
    </location>
</feature>
<comment type="caution">
    <text evidence="3">The sequence shown here is derived from an EMBL/GenBank/DDBJ whole genome shotgun (WGS) entry which is preliminary data.</text>
</comment>
<organism evidence="3 4">
    <name type="scientific">Penaeus vannamei</name>
    <name type="common">Whiteleg shrimp</name>
    <name type="synonym">Litopenaeus vannamei</name>
    <dbReference type="NCBI Taxonomy" id="6689"/>
    <lineage>
        <taxon>Eukaryota</taxon>
        <taxon>Metazoa</taxon>
        <taxon>Ecdysozoa</taxon>
        <taxon>Arthropoda</taxon>
        <taxon>Crustacea</taxon>
        <taxon>Multicrustacea</taxon>
        <taxon>Malacostraca</taxon>
        <taxon>Eumalacostraca</taxon>
        <taxon>Eucarida</taxon>
        <taxon>Decapoda</taxon>
        <taxon>Dendrobranchiata</taxon>
        <taxon>Penaeoidea</taxon>
        <taxon>Penaeidae</taxon>
        <taxon>Penaeus</taxon>
    </lineage>
</organism>
<dbReference type="PANTHER" id="PTHR32026">
    <property type="entry name" value="METHYLTRANSFERASE-LIKE PROTEIN 24"/>
    <property type="match status" value="1"/>
</dbReference>
<evidence type="ECO:0000256" key="1">
    <source>
        <dbReference type="SAM" id="MobiDB-lite"/>
    </source>
</evidence>
<dbReference type="InterPro" id="IPR025714">
    <property type="entry name" value="Methyltranfer_dom"/>
</dbReference>
<dbReference type="PANTHER" id="PTHR32026:SF10">
    <property type="entry name" value="METHYLTRANSFERASE-LIKE PROTEIN 24-RELATED"/>
    <property type="match status" value="1"/>
</dbReference>
<evidence type="ECO:0000313" key="3">
    <source>
        <dbReference type="EMBL" id="ROT77839.1"/>
    </source>
</evidence>
<feature type="region of interest" description="Disordered" evidence="1">
    <location>
        <begin position="11"/>
        <end position="99"/>
    </location>
</feature>
<feature type="domain" description="Methyltransferase" evidence="2">
    <location>
        <begin position="140"/>
        <end position="307"/>
    </location>
</feature>
<dbReference type="EMBL" id="QCYY01001465">
    <property type="protein sequence ID" value="ROT77839.1"/>
    <property type="molecule type" value="Genomic_DNA"/>
</dbReference>
<sequence>MVTCGFGCEADTGAHHRHNSAKHLGGGVGVQPRRSNPGINRLKQTTLGASRRSDVFSGCGERGSGNEVESDAASREENDLSKERELAKENGFVEGNAFTDEDGLADKNSIAQEKLQNPLACNIPALQTYSQFMSAIQTLETHCSHPKTFGGPPQGEPGARKIICLDDRFRIDPNNCTVFSFGINRDFSFEDDMGRYGCQVFAYDPTMGVEDHQRSEKVRFFATGISNYNGTKLVGMGKSWSMQKVDRFENLVKAVGMEGRTIDVVKLDVELAELDFFQDMLFNSRHVLKNIKQIAMEIHSNLYKNAVGQLSSHQVFWPYLNLMRCAGFKLITTRSGGKWREVVWAQEKLW</sequence>
<name>A0A3R7MAZ5_PENVA</name>
<dbReference type="OrthoDB" id="10006218at2759"/>
<protein>
    <recommendedName>
        <fullName evidence="2">Methyltransferase domain-containing protein</fullName>
    </recommendedName>
</protein>
<dbReference type="Proteomes" id="UP000283509">
    <property type="component" value="Unassembled WGS sequence"/>
</dbReference>
<proteinExistence type="predicted"/>
<dbReference type="Pfam" id="PF13383">
    <property type="entry name" value="Methyltransf_22"/>
    <property type="match status" value="1"/>
</dbReference>
<feature type="compositionally biased region" description="Polar residues" evidence="1">
    <location>
        <begin position="33"/>
        <end position="48"/>
    </location>
</feature>
<evidence type="ECO:0000259" key="2">
    <source>
        <dbReference type="Pfam" id="PF13383"/>
    </source>
</evidence>
<keyword evidence="4" id="KW-1185">Reference proteome</keyword>
<dbReference type="AlphaFoldDB" id="A0A3R7MAZ5"/>
<reference evidence="3 4" key="1">
    <citation type="submission" date="2018-04" db="EMBL/GenBank/DDBJ databases">
        <authorList>
            <person name="Zhang X."/>
            <person name="Yuan J."/>
            <person name="Li F."/>
            <person name="Xiang J."/>
        </authorList>
    </citation>
    <scope>NUCLEOTIDE SEQUENCE [LARGE SCALE GENOMIC DNA]</scope>
    <source>
        <tissue evidence="3">Muscle</tissue>
    </source>
</reference>